<sequence>MFKNVIIKNSKEDPLNSSVLQFIKSEKLFSPTDKIPPQIKNRFNSNFFIGDTTNVSLFNVLNEESLINSFECDNDATLGAGEYSFLIFGGQYLTVYNIDGQLQKIPWNTNQYDSIKQIRWSPYYHSYLIMTSRLFCLLNLFSFELVSIKNSFPSNEQLQLFSSHETDLWLVCLLSLSKQQRFFHYNLTEWERTHSIRKNYSLDQLGLHRTDTICAIENDQKGECLGLLVAERNQNLTVGIQRRRRLILIAISNMLPLRIIYFSGADDLYWTLTSVMNRKISTTGWLLSKYFNKELTFIDNKCNNKLTCIEYKNELRNLAITANGHYLILRTINSLDIYQID</sequence>
<comment type="caution">
    <text evidence="1">The sequence shown here is derived from an EMBL/GenBank/DDBJ whole genome shotgun (WGS) entry which is preliminary data.</text>
</comment>
<dbReference type="AlphaFoldDB" id="A0A815Y8I2"/>
<dbReference type="SUPFAM" id="SSF69322">
    <property type="entry name" value="Tricorn protease domain 2"/>
    <property type="match status" value="1"/>
</dbReference>
<dbReference type="Proteomes" id="UP000663856">
    <property type="component" value="Unassembled WGS sequence"/>
</dbReference>
<evidence type="ECO:0000313" key="2">
    <source>
        <dbReference type="EMBL" id="CAF2066687.1"/>
    </source>
</evidence>
<dbReference type="Proteomes" id="UP000663855">
    <property type="component" value="Unassembled WGS sequence"/>
</dbReference>
<dbReference type="EMBL" id="CAJOBG010042879">
    <property type="protein sequence ID" value="CAF4422785.1"/>
    <property type="molecule type" value="Genomic_DNA"/>
</dbReference>
<dbReference type="EMBL" id="CAJNRG010004499">
    <property type="protein sequence ID" value="CAF2066687.1"/>
    <property type="molecule type" value="Genomic_DNA"/>
</dbReference>
<name>A0A815Y8I2_9BILA</name>
<evidence type="ECO:0000313" key="6">
    <source>
        <dbReference type="Proteomes" id="UP000663855"/>
    </source>
</evidence>
<dbReference type="EMBL" id="CAJNRF010014068">
    <property type="protein sequence ID" value="CAF2154131.1"/>
    <property type="molecule type" value="Genomic_DNA"/>
</dbReference>
<dbReference type="EMBL" id="CAJOBF010000552">
    <property type="protein sequence ID" value="CAF3834803.1"/>
    <property type="molecule type" value="Genomic_DNA"/>
</dbReference>
<evidence type="ECO:0000313" key="3">
    <source>
        <dbReference type="EMBL" id="CAF2154131.1"/>
    </source>
</evidence>
<accession>A0A815Y8I2</accession>
<reference evidence="1" key="1">
    <citation type="submission" date="2021-02" db="EMBL/GenBank/DDBJ databases">
        <authorList>
            <person name="Nowell W R."/>
        </authorList>
    </citation>
    <scope>NUCLEOTIDE SEQUENCE</scope>
</reference>
<dbReference type="EMBL" id="CAJNOV010015161">
    <property type="protein sequence ID" value="CAF1568224.1"/>
    <property type="molecule type" value="Genomic_DNA"/>
</dbReference>
<proteinExistence type="predicted"/>
<dbReference type="Proteomes" id="UP000663842">
    <property type="component" value="Unassembled WGS sequence"/>
</dbReference>
<keyword evidence="7" id="KW-1185">Reference proteome</keyword>
<evidence type="ECO:0000313" key="4">
    <source>
        <dbReference type="EMBL" id="CAF3834803.1"/>
    </source>
</evidence>
<organism evidence="1 6">
    <name type="scientific">Rotaria magnacalcarata</name>
    <dbReference type="NCBI Taxonomy" id="392030"/>
    <lineage>
        <taxon>Eukaryota</taxon>
        <taxon>Metazoa</taxon>
        <taxon>Spiralia</taxon>
        <taxon>Gnathifera</taxon>
        <taxon>Rotifera</taxon>
        <taxon>Eurotatoria</taxon>
        <taxon>Bdelloidea</taxon>
        <taxon>Philodinida</taxon>
        <taxon>Philodinidae</taxon>
        <taxon>Rotaria</taxon>
    </lineage>
</organism>
<protein>
    <submittedName>
        <fullName evidence="1">Uncharacterized protein</fullName>
    </submittedName>
</protein>
<gene>
    <name evidence="1" type="ORF">CJN711_LOCUS31701</name>
    <name evidence="5" type="ORF">OVN521_LOCUS36200</name>
    <name evidence="4" type="ORF">UXM345_LOCUS6835</name>
    <name evidence="3" type="ORF">WKI299_LOCUS30902</name>
    <name evidence="2" type="ORF">XDN619_LOCUS11714</name>
</gene>
<dbReference type="Proteomes" id="UP000663866">
    <property type="component" value="Unassembled WGS sequence"/>
</dbReference>
<dbReference type="Proteomes" id="UP000663887">
    <property type="component" value="Unassembled WGS sequence"/>
</dbReference>
<evidence type="ECO:0000313" key="1">
    <source>
        <dbReference type="EMBL" id="CAF1568224.1"/>
    </source>
</evidence>
<evidence type="ECO:0000313" key="7">
    <source>
        <dbReference type="Proteomes" id="UP000663866"/>
    </source>
</evidence>
<evidence type="ECO:0000313" key="5">
    <source>
        <dbReference type="EMBL" id="CAF4422785.1"/>
    </source>
</evidence>